<keyword evidence="3" id="KW-1185">Reference proteome</keyword>
<dbReference type="STRING" id="1437059.A6A05_00185"/>
<gene>
    <name evidence="2" type="ORF">A6A05_00185</name>
</gene>
<evidence type="ECO:0000313" key="2">
    <source>
        <dbReference type="EMBL" id="OAN55013.1"/>
    </source>
</evidence>
<dbReference type="Pfam" id="PF01636">
    <property type="entry name" value="APH"/>
    <property type="match status" value="1"/>
</dbReference>
<dbReference type="AlphaFoldDB" id="A0A178MWV8"/>
<organism evidence="2 3">
    <name type="scientific">Magnetospirillum moscoviense</name>
    <dbReference type="NCBI Taxonomy" id="1437059"/>
    <lineage>
        <taxon>Bacteria</taxon>
        <taxon>Pseudomonadati</taxon>
        <taxon>Pseudomonadota</taxon>
        <taxon>Alphaproteobacteria</taxon>
        <taxon>Rhodospirillales</taxon>
        <taxon>Rhodospirillaceae</taxon>
        <taxon>Magnetospirillum</taxon>
    </lineage>
</organism>
<protein>
    <recommendedName>
        <fullName evidence="1">Aminoglycoside phosphotransferase domain-containing protein</fullName>
    </recommendedName>
</protein>
<dbReference type="Proteomes" id="UP000078543">
    <property type="component" value="Unassembled WGS sequence"/>
</dbReference>
<accession>A0A178MWV8</accession>
<evidence type="ECO:0000259" key="1">
    <source>
        <dbReference type="Pfam" id="PF01636"/>
    </source>
</evidence>
<evidence type="ECO:0000313" key="3">
    <source>
        <dbReference type="Proteomes" id="UP000078543"/>
    </source>
</evidence>
<dbReference type="Gene3D" id="3.90.1200.10">
    <property type="match status" value="1"/>
</dbReference>
<dbReference type="SUPFAM" id="SSF56112">
    <property type="entry name" value="Protein kinase-like (PK-like)"/>
    <property type="match status" value="1"/>
</dbReference>
<comment type="caution">
    <text evidence="2">The sequence shown here is derived from an EMBL/GenBank/DDBJ whole genome shotgun (WGS) entry which is preliminary data.</text>
</comment>
<sequence>MVPFRITYAWETSDCPGRITFATEPAADLAAAVIKAVRPVLPVAGARLRALSAAAAAGTAIGGYALTGPDGQWFLRITSHIGTASLEKALVDGLAAAGVPVNPILAAGIAFVWRGHQLRLDIRPLVMARHFDGSDGDLVALGRVMAAAHRALAETTVAPEVCRLAATRNDRLRGHRDRLAEVLRGGGDLAAMGFPPGWAERNRDWLQRWCAEYRPDWHLQPGAQCLHGEIHQGNVLYDGAGTAILVDFEESTDVFAPPVWDFAYAVQRFCLFDQPERGVFLARLGHLTAGYGRTIDGSGDGMRQIAYHCMATLLDLFIERGLSSPESEFDKFVQLEGRAARLVRDGSLS</sequence>
<reference evidence="2 3" key="1">
    <citation type="submission" date="2016-04" db="EMBL/GenBank/DDBJ databases">
        <title>Draft genome sequence of freshwater magnetotactic bacteria Magnetospirillum marisnigri SP-1 and Magnetospirillum moscoviense BB-1.</title>
        <authorList>
            <person name="Koziaeva V."/>
            <person name="Dziuba M.V."/>
            <person name="Ivanov T.M."/>
            <person name="Kuznetsov B."/>
            <person name="Grouzdev D.S."/>
        </authorList>
    </citation>
    <scope>NUCLEOTIDE SEQUENCE [LARGE SCALE GENOMIC DNA]</scope>
    <source>
        <strain evidence="2 3">BB-1</strain>
    </source>
</reference>
<dbReference type="InterPro" id="IPR011009">
    <property type="entry name" value="Kinase-like_dom_sf"/>
</dbReference>
<proteinExistence type="predicted"/>
<name>A0A178MWV8_9PROT</name>
<dbReference type="RefSeq" id="WP_068498039.1">
    <property type="nucleotide sequence ID" value="NZ_LWQU01000104.1"/>
</dbReference>
<dbReference type="EMBL" id="LWQU01000104">
    <property type="protein sequence ID" value="OAN55013.1"/>
    <property type="molecule type" value="Genomic_DNA"/>
</dbReference>
<feature type="domain" description="Aminoglycoside phosphotransferase" evidence="1">
    <location>
        <begin position="64"/>
        <end position="291"/>
    </location>
</feature>
<dbReference type="InterPro" id="IPR002575">
    <property type="entry name" value="Aminoglycoside_PTrfase"/>
</dbReference>